<dbReference type="Proteomes" id="UP001066276">
    <property type="component" value="Chromosome 3_1"/>
</dbReference>
<reference evidence="1" key="1">
    <citation type="journal article" date="2022" name="bioRxiv">
        <title>Sequencing and chromosome-scale assembly of the giantPleurodeles waltlgenome.</title>
        <authorList>
            <person name="Brown T."/>
            <person name="Elewa A."/>
            <person name="Iarovenko S."/>
            <person name="Subramanian E."/>
            <person name="Araus A.J."/>
            <person name="Petzold A."/>
            <person name="Susuki M."/>
            <person name="Suzuki K.-i.T."/>
            <person name="Hayashi T."/>
            <person name="Toyoda A."/>
            <person name="Oliveira C."/>
            <person name="Osipova E."/>
            <person name="Leigh N.D."/>
            <person name="Simon A."/>
            <person name="Yun M.H."/>
        </authorList>
    </citation>
    <scope>NUCLEOTIDE SEQUENCE</scope>
    <source>
        <strain evidence="1">20211129_DDA</strain>
        <tissue evidence="1">Liver</tissue>
    </source>
</reference>
<dbReference type="AlphaFoldDB" id="A0AAV7UBW3"/>
<accession>A0AAV7UBW3</accession>
<gene>
    <name evidence="1" type="ORF">NDU88_001992</name>
</gene>
<comment type="caution">
    <text evidence="1">The sequence shown here is derived from an EMBL/GenBank/DDBJ whole genome shotgun (WGS) entry which is preliminary data.</text>
</comment>
<dbReference type="EMBL" id="JANPWB010000005">
    <property type="protein sequence ID" value="KAJ1185198.1"/>
    <property type="molecule type" value="Genomic_DNA"/>
</dbReference>
<proteinExistence type="predicted"/>
<name>A0AAV7UBW3_PLEWA</name>
<sequence>MEGWPGGLAGCSCLLPGVVLSVNGRARSPASRSLHPSCVAGRKLPERCSAADVLWGRGWADRLRTKAPNEVVLKHSCCFYCLCFYIDFDVGEWQVLQVECTALP</sequence>
<evidence type="ECO:0000313" key="2">
    <source>
        <dbReference type="Proteomes" id="UP001066276"/>
    </source>
</evidence>
<organism evidence="1 2">
    <name type="scientific">Pleurodeles waltl</name>
    <name type="common">Iberian ribbed newt</name>
    <dbReference type="NCBI Taxonomy" id="8319"/>
    <lineage>
        <taxon>Eukaryota</taxon>
        <taxon>Metazoa</taxon>
        <taxon>Chordata</taxon>
        <taxon>Craniata</taxon>
        <taxon>Vertebrata</taxon>
        <taxon>Euteleostomi</taxon>
        <taxon>Amphibia</taxon>
        <taxon>Batrachia</taxon>
        <taxon>Caudata</taxon>
        <taxon>Salamandroidea</taxon>
        <taxon>Salamandridae</taxon>
        <taxon>Pleurodelinae</taxon>
        <taxon>Pleurodeles</taxon>
    </lineage>
</organism>
<protein>
    <submittedName>
        <fullName evidence="1">Uncharacterized protein</fullName>
    </submittedName>
</protein>
<evidence type="ECO:0000313" key="1">
    <source>
        <dbReference type="EMBL" id="KAJ1185198.1"/>
    </source>
</evidence>
<keyword evidence="2" id="KW-1185">Reference proteome</keyword>